<gene>
    <name evidence="2" type="ORF">CONLIGDRAFT_186784</name>
</gene>
<feature type="region of interest" description="Disordered" evidence="1">
    <location>
        <begin position="336"/>
        <end position="370"/>
    </location>
</feature>
<dbReference type="OrthoDB" id="5411773at2759"/>
<evidence type="ECO:0000313" key="3">
    <source>
        <dbReference type="Proteomes" id="UP000182658"/>
    </source>
</evidence>
<feature type="region of interest" description="Disordered" evidence="1">
    <location>
        <begin position="1"/>
        <end position="70"/>
    </location>
</feature>
<accession>A0A1J7J2Q9</accession>
<protein>
    <submittedName>
        <fullName evidence="2">Uncharacterized protein</fullName>
    </submittedName>
</protein>
<organism evidence="2 3">
    <name type="scientific">Coniochaeta ligniaria NRRL 30616</name>
    <dbReference type="NCBI Taxonomy" id="1408157"/>
    <lineage>
        <taxon>Eukaryota</taxon>
        <taxon>Fungi</taxon>
        <taxon>Dikarya</taxon>
        <taxon>Ascomycota</taxon>
        <taxon>Pezizomycotina</taxon>
        <taxon>Sordariomycetes</taxon>
        <taxon>Sordariomycetidae</taxon>
        <taxon>Coniochaetales</taxon>
        <taxon>Coniochaetaceae</taxon>
        <taxon>Coniochaeta</taxon>
    </lineage>
</organism>
<proteinExistence type="predicted"/>
<dbReference type="Proteomes" id="UP000182658">
    <property type="component" value="Unassembled WGS sequence"/>
</dbReference>
<name>A0A1J7J2Q9_9PEZI</name>
<keyword evidence="3" id="KW-1185">Reference proteome</keyword>
<evidence type="ECO:0000256" key="1">
    <source>
        <dbReference type="SAM" id="MobiDB-lite"/>
    </source>
</evidence>
<feature type="compositionally biased region" description="Basic and acidic residues" evidence="1">
    <location>
        <begin position="48"/>
        <end position="70"/>
    </location>
</feature>
<dbReference type="STRING" id="1408157.A0A1J7J2Q9"/>
<feature type="compositionally biased region" description="Polar residues" evidence="1">
    <location>
        <begin position="33"/>
        <end position="44"/>
    </location>
</feature>
<feature type="compositionally biased region" description="Acidic residues" evidence="1">
    <location>
        <begin position="336"/>
        <end position="348"/>
    </location>
</feature>
<sequence length="610" mass="70221">MAAALRAKSARSDSTSSLSSAESSCSKFMSRKGFQSSANTTPTSLVRYEVHEPEEKPDPPARRYRDSREAPDNFKEQTQILFEEGIYYLAIQSLQTNLFSQSYQPVDAPWWVAPPTHIAFLGTLVIHPSHTTWAKDDSKNKKIVAVRAYQYLLDVLRSVGPINGHFKTAFAFRDRSSRAGRRRRHSPEESDVNQVDDLITPLANADSLWNRVPDFWTMLGWAFSCAASHPERWVHWKLWVELLLDVMERDLQERKKLDEERGDGKPRMLQESIIMSYIGEHQLRHIMRVLFAYIDGDPSHSYQEIWPKETQSPTATNKRKRDAKVDLEHDEYGDWFDEDESFDDEDTNDASPSATPAMKKGKGRGRKKQPLPLVESPLLEETIPIRRRIFALLSQICHELRDDGGPFSIFDLYERVAEHIRGLPLDVFPHFLWSDMPVVGTIYVTLARHVISYLLPPGIPQPIDVDKVTETNGYVSAVMMEKCFLPYATNSVVEDNAKLAVVLWELFSYLWQAKESELGPRITEDMRRAIVRGLEERERKSKLKKEGLPDGSAEPDWVEKKMELIEKDRYAPANVLRLAHSKFRLFLEKSEERESLVDGERLEADFLGWK</sequence>
<feature type="compositionally biased region" description="Basic residues" evidence="1">
    <location>
        <begin position="359"/>
        <end position="369"/>
    </location>
</feature>
<reference evidence="2 3" key="1">
    <citation type="submission" date="2016-10" db="EMBL/GenBank/DDBJ databases">
        <title>Draft genome sequence of Coniochaeta ligniaria NRRL30616, a lignocellulolytic fungus for bioabatement of inhibitors in plant biomass hydrolysates.</title>
        <authorList>
            <consortium name="DOE Joint Genome Institute"/>
            <person name="Jimenez D.J."/>
            <person name="Hector R.E."/>
            <person name="Riley R."/>
            <person name="Sun H."/>
            <person name="Grigoriev I.V."/>
            <person name="Van Elsas J.D."/>
            <person name="Nichols N.N."/>
        </authorList>
    </citation>
    <scope>NUCLEOTIDE SEQUENCE [LARGE SCALE GENOMIC DNA]</scope>
    <source>
        <strain evidence="2 3">NRRL 30616</strain>
    </source>
</reference>
<dbReference type="InParanoid" id="A0A1J7J2Q9"/>
<feature type="compositionally biased region" description="Low complexity" evidence="1">
    <location>
        <begin position="12"/>
        <end position="26"/>
    </location>
</feature>
<evidence type="ECO:0000313" key="2">
    <source>
        <dbReference type="EMBL" id="OIW33651.1"/>
    </source>
</evidence>
<dbReference type="AlphaFoldDB" id="A0A1J7J2Q9"/>
<feature type="region of interest" description="Disordered" evidence="1">
    <location>
        <begin position="304"/>
        <end position="323"/>
    </location>
</feature>
<dbReference type="EMBL" id="KV875094">
    <property type="protein sequence ID" value="OIW33651.1"/>
    <property type="molecule type" value="Genomic_DNA"/>
</dbReference>